<gene>
    <name evidence="2" type="ORF">BVRB_024030</name>
</gene>
<reference evidence="2 3" key="1">
    <citation type="journal article" date="2014" name="Nature">
        <title>The genome of the recently domesticated crop plant sugar beet (Beta vulgaris).</title>
        <authorList>
            <person name="Dohm J.C."/>
            <person name="Minoche A.E."/>
            <person name="Holtgrawe D."/>
            <person name="Capella-Gutierrez S."/>
            <person name="Zakrzewski F."/>
            <person name="Tafer H."/>
            <person name="Rupp O."/>
            <person name="Sorensen T.R."/>
            <person name="Stracke R."/>
            <person name="Reinhardt R."/>
            <person name="Goesmann A."/>
            <person name="Kraft T."/>
            <person name="Schulz B."/>
            <person name="Stadler P.F."/>
            <person name="Schmidt T."/>
            <person name="Gabaldon T."/>
            <person name="Lehrach H."/>
            <person name="Weisshaar B."/>
            <person name="Himmelbauer H."/>
        </authorList>
    </citation>
    <scope>NUCLEOTIDE SEQUENCE [LARGE SCALE GENOMIC DNA]</scope>
    <source>
        <tissue evidence="2">Taproot</tissue>
    </source>
</reference>
<sequence length="113" mass="12744">MRRFLLSMLVVALAVNLAAGLNSMSANLALLRKLYNAQRHALPLHQRNQVVNFPVNNDDRRNLNVPALCFMLTAMPSLYGGVVLDLEKWAELSNRLESNVLEEGRNAQRNTRT</sequence>
<keyword evidence="1" id="KW-0732">Signal</keyword>
<dbReference type="Proteomes" id="UP000035740">
    <property type="component" value="Unassembled WGS sequence"/>
</dbReference>
<evidence type="ECO:0000313" key="3">
    <source>
        <dbReference type="Proteomes" id="UP000035740"/>
    </source>
</evidence>
<dbReference type="Gramene" id="KMS94177">
    <property type="protein sequence ID" value="KMS94177"/>
    <property type="gene ID" value="BVRB_024030"/>
</dbReference>
<protein>
    <submittedName>
        <fullName evidence="2">Uncharacterized protein</fullName>
    </submittedName>
</protein>
<evidence type="ECO:0000313" key="2">
    <source>
        <dbReference type="EMBL" id="KMS94177.1"/>
    </source>
</evidence>
<name>A0A0J8B2V0_BETVV</name>
<keyword evidence="3" id="KW-1185">Reference proteome</keyword>
<organism evidence="2 3">
    <name type="scientific">Beta vulgaris subsp. vulgaris</name>
    <name type="common">Beet</name>
    <dbReference type="NCBI Taxonomy" id="3555"/>
    <lineage>
        <taxon>Eukaryota</taxon>
        <taxon>Viridiplantae</taxon>
        <taxon>Streptophyta</taxon>
        <taxon>Embryophyta</taxon>
        <taxon>Tracheophyta</taxon>
        <taxon>Spermatophyta</taxon>
        <taxon>Magnoliopsida</taxon>
        <taxon>eudicotyledons</taxon>
        <taxon>Gunneridae</taxon>
        <taxon>Pentapetalae</taxon>
        <taxon>Caryophyllales</taxon>
        <taxon>Chenopodiaceae</taxon>
        <taxon>Betoideae</taxon>
        <taxon>Beta</taxon>
    </lineage>
</organism>
<dbReference type="AlphaFoldDB" id="A0A0J8B2V0"/>
<evidence type="ECO:0000256" key="1">
    <source>
        <dbReference type="SAM" id="SignalP"/>
    </source>
</evidence>
<proteinExistence type="predicted"/>
<feature type="chain" id="PRO_5005294375" evidence="1">
    <location>
        <begin position="21"/>
        <end position="113"/>
    </location>
</feature>
<dbReference type="EMBL" id="KQ095542">
    <property type="protein sequence ID" value="KMS94177.1"/>
    <property type="molecule type" value="Genomic_DNA"/>
</dbReference>
<accession>A0A0J8B2V0</accession>
<feature type="signal peptide" evidence="1">
    <location>
        <begin position="1"/>
        <end position="20"/>
    </location>
</feature>